<dbReference type="OrthoDB" id="4017452at2"/>
<proteinExistence type="predicted"/>
<dbReference type="Pfam" id="PF05431">
    <property type="entry name" value="Toxin_10"/>
    <property type="match status" value="1"/>
</dbReference>
<evidence type="ECO:0000313" key="3">
    <source>
        <dbReference type="Proteomes" id="UP000037530"/>
    </source>
</evidence>
<accession>A0A0M0HW90</accession>
<protein>
    <recommendedName>
        <fullName evidence="1">Insecticidal crystal toxin domain-containing protein</fullName>
    </recommendedName>
</protein>
<evidence type="ECO:0000259" key="1">
    <source>
        <dbReference type="Pfam" id="PF05431"/>
    </source>
</evidence>
<dbReference type="AlphaFoldDB" id="A0A0M0HW90"/>
<feature type="domain" description="Insecticidal crystal toxin" evidence="1">
    <location>
        <begin position="202"/>
        <end position="370"/>
    </location>
</feature>
<dbReference type="InterPro" id="IPR008872">
    <property type="entry name" value="Toxin_P42"/>
</dbReference>
<dbReference type="Proteomes" id="UP000037530">
    <property type="component" value="Unassembled WGS sequence"/>
</dbReference>
<sequence length="476" mass="55344">MKIRKVKIQVRSGGKVGWVNDQYFSKQRSHYVLADYYSEYLWFNLGDGEHAFVNCQTGRFLCSTFVAGSSISLSGFTDKKSSTPNHVSKMFRDRKSDSFHYPYFYCDDLEVDKWVILKDGVKRMTFTLLTPTPKYHPDNAVFHCFGGPESSEPNEFKLIPIEPYVDIVEQKPAYKPDNYDFPESLKMRNYDHMPEGKSEERLVASTVIPCFYINEASPQWQIENSPYYLLQRYQYWERQNMTAWGAEEQIDITITVSVKGTLTKEIEESTNLTIKKDLGVKIEFSPSKQLKYTLTDNYSRTLENSNTLKITEETENFRKREITSKRKYEANTKLATWMLVNKYVVVNGKNSIITQWNVVDTSKRQEDKYPVDAQELSQKIISNCDAEVTVKDFTEDGEITFEIYCDSSDYHRGNFDYKVELYDVFNDEIEDWSFGSYWPSSAGENPLEVADKPSIPENWIVVNVVVESVDCEDLSR</sequence>
<keyword evidence="3" id="KW-1185">Reference proteome</keyword>
<comment type="caution">
    <text evidence="2">The sequence shown here is derived from an EMBL/GenBank/DDBJ whole genome shotgun (WGS) entry which is preliminary data.</text>
</comment>
<dbReference type="GO" id="GO:0090729">
    <property type="term" value="F:toxin activity"/>
    <property type="evidence" value="ECO:0007669"/>
    <property type="project" value="InterPro"/>
</dbReference>
<organism evidence="2 3">
    <name type="scientific">Vibrio hepatarius</name>
    <dbReference type="NCBI Taxonomy" id="171383"/>
    <lineage>
        <taxon>Bacteria</taxon>
        <taxon>Pseudomonadati</taxon>
        <taxon>Pseudomonadota</taxon>
        <taxon>Gammaproteobacteria</taxon>
        <taxon>Vibrionales</taxon>
        <taxon>Vibrionaceae</taxon>
        <taxon>Vibrio</taxon>
        <taxon>Vibrio oreintalis group</taxon>
    </lineage>
</organism>
<evidence type="ECO:0000313" key="2">
    <source>
        <dbReference type="EMBL" id="KOO06351.1"/>
    </source>
</evidence>
<gene>
    <name evidence="2" type="ORF">AKJ31_17810</name>
</gene>
<name>A0A0M0HW90_9VIBR</name>
<dbReference type="PATRIC" id="fig|171383.3.peg.3639"/>
<dbReference type="RefSeq" id="WP_053410425.1">
    <property type="nucleotide sequence ID" value="NZ_LHPI01000019.1"/>
</dbReference>
<reference evidence="3" key="1">
    <citation type="submission" date="2015-08" db="EMBL/GenBank/DDBJ databases">
        <title>Vibrio galatheae sp. nov., a novel member of the Vibrionaceae family isolated from the Solomon Islands.</title>
        <authorList>
            <person name="Giubergia S."/>
            <person name="Machado H."/>
            <person name="Mateiu R.V."/>
            <person name="Gram L."/>
        </authorList>
    </citation>
    <scope>NUCLEOTIDE SEQUENCE [LARGE SCALE GENOMIC DNA]</scope>
    <source>
        <strain evidence="3">DSM 19134</strain>
    </source>
</reference>
<dbReference type="EMBL" id="LHPI01000019">
    <property type="protein sequence ID" value="KOO06351.1"/>
    <property type="molecule type" value="Genomic_DNA"/>
</dbReference>